<reference evidence="2 3" key="1">
    <citation type="journal article" date="2021" name="Genome Biol. Evol.">
        <title>Complete Genome Sequencing of a Novel Gloeobacter Species from a Waterfall Cave in Mexico.</title>
        <authorList>
            <person name="Saw J.H."/>
            <person name="Cardona T."/>
            <person name="Montejano G."/>
        </authorList>
    </citation>
    <scope>NUCLEOTIDE SEQUENCE [LARGE SCALE GENOMIC DNA]</scope>
    <source>
        <strain evidence="2">MG652769</strain>
    </source>
</reference>
<protein>
    <recommendedName>
        <fullName evidence="4">Lipoprotein</fullName>
    </recommendedName>
</protein>
<feature type="chain" id="PRO_5045660733" description="Lipoprotein" evidence="1">
    <location>
        <begin position="24"/>
        <end position="152"/>
    </location>
</feature>
<keyword evidence="1" id="KW-0732">Signal</keyword>
<evidence type="ECO:0000313" key="2">
    <source>
        <dbReference type="EMBL" id="UFP94036.1"/>
    </source>
</evidence>
<proteinExistence type="predicted"/>
<dbReference type="RefSeq" id="WP_230841093.1">
    <property type="nucleotide sequence ID" value="NZ_CP063845.1"/>
</dbReference>
<accession>A0ABY3PK37</accession>
<keyword evidence="3" id="KW-1185">Reference proteome</keyword>
<evidence type="ECO:0000313" key="3">
    <source>
        <dbReference type="Proteomes" id="UP001054846"/>
    </source>
</evidence>
<evidence type="ECO:0008006" key="4">
    <source>
        <dbReference type="Google" id="ProtNLM"/>
    </source>
</evidence>
<name>A0ABY3PK37_9CYAN</name>
<gene>
    <name evidence="2" type="ORF">ISF26_20075</name>
</gene>
<organism evidence="2 3">
    <name type="scientific">Gloeobacter morelensis MG652769</name>
    <dbReference type="NCBI Taxonomy" id="2781736"/>
    <lineage>
        <taxon>Bacteria</taxon>
        <taxon>Bacillati</taxon>
        <taxon>Cyanobacteriota</taxon>
        <taxon>Cyanophyceae</taxon>
        <taxon>Gloeobacterales</taxon>
        <taxon>Gloeobacteraceae</taxon>
        <taxon>Gloeobacter</taxon>
        <taxon>Gloeobacter morelensis</taxon>
    </lineage>
</organism>
<dbReference type="PROSITE" id="PS51257">
    <property type="entry name" value="PROKAR_LIPOPROTEIN"/>
    <property type="match status" value="1"/>
</dbReference>
<dbReference type="EMBL" id="CP063845">
    <property type="protein sequence ID" value="UFP94036.1"/>
    <property type="molecule type" value="Genomic_DNA"/>
</dbReference>
<sequence length="152" mass="15698">MPRKWFATAALAAAVLAGCQSSADGPAATLGNQNIGTPMAPGGERRLTLPPTQYERVHFLGQAGQKVQVVVEGPGAAPLSLSIFPVVATSEAGRFANAPKDFALKPFQRTAPLPLSAEVVLPAGWKSTDAVVVELKNIGGAVAEPTLKLESE</sequence>
<dbReference type="Proteomes" id="UP001054846">
    <property type="component" value="Chromosome"/>
</dbReference>
<evidence type="ECO:0000256" key="1">
    <source>
        <dbReference type="SAM" id="SignalP"/>
    </source>
</evidence>
<feature type="signal peptide" evidence="1">
    <location>
        <begin position="1"/>
        <end position="23"/>
    </location>
</feature>